<dbReference type="VEuPathDB" id="FungiDB:FOC4_g10009934"/>
<dbReference type="EMBL" id="FMJY01000004">
    <property type="protein sequence ID" value="SCO82743.1"/>
    <property type="molecule type" value="Genomic_DNA"/>
</dbReference>
<evidence type="ECO:0000313" key="1">
    <source>
        <dbReference type="EMBL" id="SCO82743.1"/>
    </source>
</evidence>
<sequence>MPSVLPSLRELNSENPDSFRSILLIAALYFAWRSGKLGVYERTYLYHKVKSIESVNKYLNGLSRKGALTCMSTVATLCMVEGSMGNLYEAEAHLDGLLAMLDAVPSDSDQVVTLQHYIVICMREIMEWKRVVCDDKLYSRFSVSRNDDCERSWMPLHVWTNIDKGAVEERLEALFHIPQYITVSRPVTQEIDARGAIKGLRLLTAGKIPSQYVNVGHLWYVLGGQASLVPFSEQPPSSTSRSQEQDPELRSDWLGLALAIGLYMHGTLRQWDSWQAMEGRALRWVISVVEADLNQTQAAMVSGAVNQELWLWKSFAMGFAVKSASRLAKRQGRIDQFILGGDATVQALQQSTAQRIRLWSSVTSQYSWTQAKASLSRIVWPAKVLDENLDQMLWESALQSSPIADPYGRY</sequence>
<dbReference type="VEuPathDB" id="FungiDB:FOIG_08700"/>
<dbReference type="VEuPathDB" id="FungiDB:FOMG_15346"/>
<dbReference type="VEuPathDB" id="FungiDB:FOC1_g10000992"/>
<name>A0A2H3TLT6_FUSOX</name>
<reference evidence="2" key="1">
    <citation type="submission" date="2016-09" db="EMBL/GenBank/DDBJ databases">
        <authorList>
            <person name="Guldener U."/>
        </authorList>
    </citation>
    <scope>NUCLEOTIDE SEQUENCE [LARGE SCALE GENOMIC DNA]</scope>
    <source>
        <strain evidence="2">V64-1</strain>
    </source>
</reference>
<evidence type="ECO:0000313" key="2">
    <source>
        <dbReference type="Proteomes" id="UP000219369"/>
    </source>
</evidence>
<proteinExistence type="predicted"/>
<organism evidence="1 2">
    <name type="scientific">Fusarium oxysporum</name>
    <name type="common">Fusarium vascular wilt</name>
    <dbReference type="NCBI Taxonomy" id="5507"/>
    <lineage>
        <taxon>Eukaryota</taxon>
        <taxon>Fungi</taxon>
        <taxon>Dikarya</taxon>
        <taxon>Ascomycota</taxon>
        <taxon>Pezizomycotina</taxon>
        <taxon>Sordariomycetes</taxon>
        <taxon>Hypocreomycetidae</taxon>
        <taxon>Hypocreales</taxon>
        <taxon>Nectriaceae</taxon>
        <taxon>Fusarium</taxon>
        <taxon>Fusarium oxysporum species complex</taxon>
    </lineage>
</organism>
<accession>A0A2H3TLT6</accession>
<dbReference type="Proteomes" id="UP000219369">
    <property type="component" value="Unassembled WGS sequence"/>
</dbReference>
<dbReference type="VEuPathDB" id="FungiDB:FOXG_20189"/>
<dbReference type="OrthoDB" id="5419315at2759"/>
<gene>
    <name evidence="1" type="ORF">FRV6_06956</name>
</gene>
<dbReference type="AlphaFoldDB" id="A0A2H3TLT6"/>
<evidence type="ECO:0008006" key="3">
    <source>
        <dbReference type="Google" id="ProtNLM"/>
    </source>
</evidence>
<dbReference type="VEuPathDB" id="FungiDB:FOZG_14203"/>
<protein>
    <recommendedName>
        <fullName evidence="3">Transcription factor domain-containing protein</fullName>
    </recommendedName>
</protein>
<dbReference type="VEuPathDB" id="FungiDB:HZS61_006595"/>